<proteinExistence type="predicted"/>
<sequence>MVAVVSGVAGLSAFEAHVINVTAKIENALNVSTYELTFGTVFPQEALEQKFDVYLSESFLAEDRVDDVEYVLRQRPKCANDPVDPTEFSQVVEDGQGNFVGCANPEHEILPLLCPYLSKSEITGDGTAQENDGEEILAFHGPIVDWTLADTFDWQTGGQLVKAAGDELDTWLIDLKVPCFGNNCAQDWESFVLGVNASAAPAAYVQPIENESKTFGCDLWVEVFNVSLPNGGIPCDEDIDLMLVLDRSGSIDSSELATLKTAAKAFVDALVPSADGVHIGMVSFSSAATLDQELTGVGQDVKDKIDLLSSGGLTNLEDALLDAAAELASVRDRDDSTVPDFIVLITDGAPTTSNMGGDHAANATAAATAAKAAGIEIFVVGVGTTGSTATYLETSIASTDPPEHYFDAADFDDLEAILQGLTECPA</sequence>
<dbReference type="EMBL" id="MHUL01000033">
    <property type="protein sequence ID" value="OHA76499.1"/>
    <property type="molecule type" value="Genomic_DNA"/>
</dbReference>
<evidence type="ECO:0000313" key="2">
    <source>
        <dbReference type="EMBL" id="OHA76499.1"/>
    </source>
</evidence>
<reference evidence="2 3" key="1">
    <citation type="journal article" date="2016" name="Nat. Commun.">
        <title>Thousands of microbial genomes shed light on interconnected biogeochemical processes in an aquifer system.</title>
        <authorList>
            <person name="Anantharaman K."/>
            <person name="Brown C.T."/>
            <person name="Hug L.A."/>
            <person name="Sharon I."/>
            <person name="Castelle C.J."/>
            <person name="Probst A.J."/>
            <person name="Thomas B.C."/>
            <person name="Singh A."/>
            <person name="Wilkins M.J."/>
            <person name="Karaoz U."/>
            <person name="Brodie E.L."/>
            <person name="Williams K.H."/>
            <person name="Hubbard S.S."/>
            <person name="Banfield J.F."/>
        </authorList>
    </citation>
    <scope>NUCLEOTIDE SEQUENCE [LARGE SCALE GENOMIC DNA]</scope>
</reference>
<evidence type="ECO:0000313" key="3">
    <source>
        <dbReference type="Proteomes" id="UP000178222"/>
    </source>
</evidence>
<feature type="domain" description="VWFA" evidence="1">
    <location>
        <begin position="240"/>
        <end position="421"/>
    </location>
</feature>
<accession>A0A1G2RVP8</accession>
<comment type="caution">
    <text evidence="2">The sequence shown here is derived from an EMBL/GenBank/DDBJ whole genome shotgun (WGS) entry which is preliminary data.</text>
</comment>
<dbReference type="Pfam" id="PF00092">
    <property type="entry name" value="VWA"/>
    <property type="match status" value="1"/>
</dbReference>
<name>A0A1G2RVP8_9BACT</name>
<organism evidence="2 3">
    <name type="scientific">Candidatus Wildermuthbacteria bacterium RIFCSPLOWO2_02_FULL_47_9c</name>
    <dbReference type="NCBI Taxonomy" id="1802466"/>
    <lineage>
        <taxon>Bacteria</taxon>
        <taxon>Candidatus Wildermuthiibacteriota</taxon>
    </lineage>
</organism>
<dbReference type="SMART" id="SM00327">
    <property type="entry name" value="VWA"/>
    <property type="match status" value="1"/>
</dbReference>
<dbReference type="PROSITE" id="PS50234">
    <property type="entry name" value="VWFA"/>
    <property type="match status" value="1"/>
</dbReference>
<dbReference type="SUPFAM" id="SSF53300">
    <property type="entry name" value="vWA-like"/>
    <property type="match status" value="1"/>
</dbReference>
<evidence type="ECO:0000259" key="1">
    <source>
        <dbReference type="PROSITE" id="PS50234"/>
    </source>
</evidence>
<dbReference type="InterPro" id="IPR002035">
    <property type="entry name" value="VWF_A"/>
</dbReference>
<gene>
    <name evidence="2" type="ORF">A3J30_00500</name>
</gene>
<dbReference type="InterPro" id="IPR050525">
    <property type="entry name" value="ECM_Assembly_Org"/>
</dbReference>
<dbReference type="PANTHER" id="PTHR24020">
    <property type="entry name" value="COLLAGEN ALPHA"/>
    <property type="match status" value="1"/>
</dbReference>
<dbReference type="Proteomes" id="UP000178222">
    <property type="component" value="Unassembled WGS sequence"/>
</dbReference>
<dbReference type="AlphaFoldDB" id="A0A1G2RVP8"/>
<dbReference type="CDD" id="cd00198">
    <property type="entry name" value="vWFA"/>
    <property type="match status" value="1"/>
</dbReference>
<dbReference type="InterPro" id="IPR036465">
    <property type="entry name" value="vWFA_dom_sf"/>
</dbReference>
<dbReference type="Gene3D" id="3.40.50.410">
    <property type="entry name" value="von Willebrand factor, type A domain"/>
    <property type="match status" value="1"/>
</dbReference>
<dbReference type="PANTHER" id="PTHR24020:SF20">
    <property type="entry name" value="PH DOMAIN-CONTAINING PROTEIN"/>
    <property type="match status" value="1"/>
</dbReference>
<dbReference type="PRINTS" id="PR00453">
    <property type="entry name" value="VWFADOMAIN"/>
</dbReference>
<protein>
    <recommendedName>
        <fullName evidence="1">VWFA domain-containing protein</fullName>
    </recommendedName>
</protein>